<accession>A0ABN7NVF4</accession>
<comment type="caution">
    <text evidence="1">The sequence shown here is derived from an EMBL/GenBank/DDBJ whole genome shotgun (WGS) entry which is preliminary data.</text>
</comment>
<evidence type="ECO:0000313" key="1">
    <source>
        <dbReference type="EMBL" id="CAG2058633.1"/>
    </source>
</evidence>
<dbReference type="EMBL" id="CAJPIN010007674">
    <property type="protein sequence ID" value="CAG2058633.1"/>
    <property type="molecule type" value="Genomic_DNA"/>
</dbReference>
<gene>
    <name evidence="1" type="ORF">TPAB3V08_LOCUS5602</name>
</gene>
<protein>
    <submittedName>
        <fullName evidence="1">Uncharacterized protein</fullName>
    </submittedName>
</protein>
<reference evidence="1" key="1">
    <citation type="submission" date="2021-03" db="EMBL/GenBank/DDBJ databases">
        <authorList>
            <person name="Tran Van P."/>
        </authorList>
    </citation>
    <scope>NUCLEOTIDE SEQUENCE</scope>
</reference>
<name>A0ABN7NVF4_TIMPD</name>
<organism evidence="1 2">
    <name type="scientific">Timema podura</name>
    <name type="common">Walking stick</name>
    <dbReference type="NCBI Taxonomy" id="61482"/>
    <lineage>
        <taxon>Eukaryota</taxon>
        <taxon>Metazoa</taxon>
        <taxon>Ecdysozoa</taxon>
        <taxon>Arthropoda</taxon>
        <taxon>Hexapoda</taxon>
        <taxon>Insecta</taxon>
        <taxon>Pterygota</taxon>
        <taxon>Neoptera</taxon>
        <taxon>Polyneoptera</taxon>
        <taxon>Phasmatodea</taxon>
        <taxon>Timematodea</taxon>
        <taxon>Timematoidea</taxon>
        <taxon>Timematidae</taxon>
        <taxon>Timema</taxon>
    </lineage>
</organism>
<keyword evidence="2" id="KW-1185">Reference proteome</keyword>
<proteinExistence type="predicted"/>
<sequence>MVAISLIKLNDGETMIDVTKDTLFPFCCNGDFLRNWNEVWTVVKDACKQLKNKLVGNAGTQVRYRLPTALEETMQILETVSKMDEASNIHQLSVQKDKVSPRSVASWTAKSMIRRATEHVSAGTMPGLDIPSTQSPQKEVVCFECQRKDQSLSVKVQTKRKGERA</sequence>
<dbReference type="Proteomes" id="UP001153148">
    <property type="component" value="Unassembled WGS sequence"/>
</dbReference>
<evidence type="ECO:0000313" key="2">
    <source>
        <dbReference type="Proteomes" id="UP001153148"/>
    </source>
</evidence>